<sequence>MRLNKYLPDFVSNIREFQELDKALTPELDELNHTIQQIQQNQFIETANHEGLSYYERMLKIRPDKDMEVRRFNILAKFNSTIPFTMRWLQNTLNSTIGKGSYLLDLDYVDYTLTISIMKHKEYLMTHLRQELEDKIPAHLILVINVLSPVDIPHYVGTYIQTSDTIEI</sequence>
<dbReference type="EMBL" id="JACRSY010000015">
    <property type="protein sequence ID" value="MBC8580003.1"/>
    <property type="molecule type" value="Genomic_DNA"/>
</dbReference>
<evidence type="ECO:0000313" key="1">
    <source>
        <dbReference type="EMBL" id="MBC8580003.1"/>
    </source>
</evidence>
<evidence type="ECO:0000313" key="2">
    <source>
        <dbReference type="Proteomes" id="UP000655830"/>
    </source>
</evidence>
<keyword evidence="2" id="KW-1185">Reference proteome</keyword>
<dbReference type="AlphaFoldDB" id="A0A926EGR9"/>
<dbReference type="RefSeq" id="WP_249332899.1">
    <property type="nucleotide sequence ID" value="NZ_JACRSY010000015.1"/>
</dbReference>
<accession>A0A926EGR9</accession>
<dbReference type="InterPro" id="IPR018755">
    <property type="entry name" value="Phage_Mu_Gp48"/>
</dbReference>
<dbReference type="Pfam" id="PF10076">
    <property type="entry name" value="Phage_Mu_Gp48"/>
    <property type="match status" value="1"/>
</dbReference>
<reference evidence="1" key="1">
    <citation type="submission" date="2020-08" db="EMBL/GenBank/DDBJ databases">
        <title>Genome public.</title>
        <authorList>
            <person name="Liu C."/>
            <person name="Sun Q."/>
        </authorList>
    </citation>
    <scope>NUCLEOTIDE SEQUENCE</scope>
    <source>
        <strain evidence="1">NSJ-12</strain>
    </source>
</reference>
<dbReference type="Proteomes" id="UP000655830">
    <property type="component" value="Unassembled WGS sequence"/>
</dbReference>
<name>A0A926EGR9_9FIRM</name>
<protein>
    <submittedName>
        <fullName evidence="1">DUF2313 domain-containing protein</fullName>
    </submittedName>
</protein>
<organism evidence="1 2">
    <name type="scientific">Zhenhengia yiwuensis</name>
    <dbReference type="NCBI Taxonomy" id="2763666"/>
    <lineage>
        <taxon>Bacteria</taxon>
        <taxon>Bacillati</taxon>
        <taxon>Bacillota</taxon>
        <taxon>Clostridia</taxon>
        <taxon>Lachnospirales</taxon>
        <taxon>Lachnospiraceae</taxon>
        <taxon>Zhenhengia</taxon>
    </lineage>
</organism>
<gene>
    <name evidence="1" type="ORF">H8718_10755</name>
</gene>
<proteinExistence type="predicted"/>
<comment type="caution">
    <text evidence="1">The sequence shown here is derived from an EMBL/GenBank/DDBJ whole genome shotgun (WGS) entry which is preliminary data.</text>
</comment>